<evidence type="ECO:0000256" key="4">
    <source>
        <dbReference type="ARBA" id="ARBA00022272"/>
    </source>
</evidence>
<keyword evidence="8 9" id="KW-0413">Isomerase</keyword>
<comment type="caution">
    <text evidence="11">The sequence shown here is derived from an EMBL/GenBank/DDBJ whole genome shotgun (WGS) entry which is preliminary data.</text>
</comment>
<dbReference type="Pfam" id="PF00697">
    <property type="entry name" value="PRAI"/>
    <property type="match status" value="1"/>
</dbReference>
<reference evidence="11" key="1">
    <citation type="submission" date="2022-10" db="EMBL/GenBank/DDBJ databases">
        <authorList>
            <person name="Botero Cardona J."/>
        </authorList>
    </citation>
    <scope>NUCLEOTIDE SEQUENCE</scope>
    <source>
        <strain evidence="11">R-83534</strain>
    </source>
</reference>
<dbReference type="Gene3D" id="3.20.20.70">
    <property type="entry name" value="Aldolase class I"/>
    <property type="match status" value="1"/>
</dbReference>
<evidence type="ECO:0000259" key="10">
    <source>
        <dbReference type="Pfam" id="PF00697"/>
    </source>
</evidence>
<feature type="domain" description="N-(5'phosphoribosyl) anthranilate isomerase (PRAI)" evidence="10">
    <location>
        <begin position="5"/>
        <end position="201"/>
    </location>
</feature>
<evidence type="ECO:0000256" key="3">
    <source>
        <dbReference type="ARBA" id="ARBA00012572"/>
    </source>
</evidence>
<evidence type="ECO:0000256" key="7">
    <source>
        <dbReference type="ARBA" id="ARBA00023141"/>
    </source>
</evidence>
<comment type="catalytic activity">
    <reaction evidence="1 9">
        <text>N-(5-phospho-beta-D-ribosyl)anthranilate = 1-(2-carboxyphenylamino)-1-deoxy-D-ribulose 5-phosphate</text>
        <dbReference type="Rhea" id="RHEA:21540"/>
        <dbReference type="ChEBI" id="CHEBI:18277"/>
        <dbReference type="ChEBI" id="CHEBI:58613"/>
        <dbReference type="EC" id="5.3.1.24"/>
    </reaction>
</comment>
<dbReference type="PANTHER" id="PTHR42894">
    <property type="entry name" value="N-(5'-PHOSPHORIBOSYL)ANTHRANILATE ISOMERASE"/>
    <property type="match status" value="1"/>
</dbReference>
<organism evidence="11 12">
    <name type="scientific">Commensalibacter papalotli</name>
    <name type="common">ex Botero et al. 2024</name>
    <dbReference type="NCBI Taxonomy" id="2972766"/>
    <lineage>
        <taxon>Bacteria</taxon>
        <taxon>Pseudomonadati</taxon>
        <taxon>Pseudomonadota</taxon>
        <taxon>Alphaproteobacteria</taxon>
        <taxon>Acetobacterales</taxon>
        <taxon>Acetobacteraceae</taxon>
    </lineage>
</organism>
<keyword evidence="5 9" id="KW-0028">Amino-acid biosynthesis</keyword>
<evidence type="ECO:0000256" key="6">
    <source>
        <dbReference type="ARBA" id="ARBA00022822"/>
    </source>
</evidence>
<proteinExistence type="inferred from homology"/>
<sequence length="208" mass="23285">MSAIKVCGIKTAETYDLLLELKVNWAGLVFYPPSPRYITLDQARQLPDYKNHGLLKVGLFVKPTLDDIAKVLDHVHLDILQLYTSTQMIKTIRNHFGLPVWLAQGIRTVCDLPDNYDVDGLVIEAPSHQSDLHPGGNGRTFDWQLTSGWQAPRPWLLAGGLTPTNVTQAIKQSGARAVDVSSGVERQKGEKDHALIREFVRNINNFDF</sequence>
<dbReference type="PANTHER" id="PTHR42894:SF1">
    <property type="entry name" value="N-(5'-PHOSPHORIBOSYL)ANTHRANILATE ISOMERASE"/>
    <property type="match status" value="1"/>
</dbReference>
<evidence type="ECO:0000313" key="12">
    <source>
        <dbReference type="Proteomes" id="UP001154272"/>
    </source>
</evidence>
<evidence type="ECO:0000256" key="9">
    <source>
        <dbReference type="HAMAP-Rule" id="MF_00135"/>
    </source>
</evidence>
<keyword evidence="12" id="KW-1185">Reference proteome</keyword>
<evidence type="ECO:0000256" key="5">
    <source>
        <dbReference type="ARBA" id="ARBA00022605"/>
    </source>
</evidence>
<dbReference type="InterPro" id="IPR011060">
    <property type="entry name" value="RibuloseP-bd_barrel"/>
</dbReference>
<evidence type="ECO:0000256" key="8">
    <source>
        <dbReference type="ARBA" id="ARBA00023235"/>
    </source>
</evidence>
<keyword evidence="6 9" id="KW-0822">Tryptophan biosynthesis</keyword>
<evidence type="ECO:0000256" key="2">
    <source>
        <dbReference type="ARBA" id="ARBA00004664"/>
    </source>
</evidence>
<dbReference type="InterPro" id="IPR001240">
    <property type="entry name" value="PRAI_dom"/>
</dbReference>
<evidence type="ECO:0000313" key="11">
    <source>
        <dbReference type="EMBL" id="CAI3946096.1"/>
    </source>
</evidence>
<keyword evidence="7 9" id="KW-0057">Aromatic amino acid biosynthesis</keyword>
<dbReference type="RefSeq" id="WP_282023936.1">
    <property type="nucleotide sequence ID" value="NZ_CAMXCH010000003.1"/>
</dbReference>
<dbReference type="HAMAP" id="MF_00135">
    <property type="entry name" value="PRAI"/>
    <property type="match status" value="1"/>
</dbReference>
<dbReference type="GO" id="GO:0016853">
    <property type="term" value="F:isomerase activity"/>
    <property type="evidence" value="ECO:0007669"/>
    <property type="project" value="UniProtKB-KW"/>
</dbReference>
<dbReference type="Proteomes" id="UP001154272">
    <property type="component" value="Unassembled WGS sequence"/>
</dbReference>
<accession>A0ABM9HQU1</accession>
<comment type="similarity">
    <text evidence="9">Belongs to the TrpF family.</text>
</comment>
<evidence type="ECO:0000256" key="1">
    <source>
        <dbReference type="ARBA" id="ARBA00001164"/>
    </source>
</evidence>
<dbReference type="EC" id="5.3.1.24" evidence="3 9"/>
<comment type="pathway">
    <text evidence="2 9">Amino-acid biosynthesis; L-tryptophan biosynthesis; L-tryptophan from chorismate: step 3/5.</text>
</comment>
<dbReference type="CDD" id="cd00405">
    <property type="entry name" value="PRAI"/>
    <property type="match status" value="1"/>
</dbReference>
<name>A0ABM9HQU1_9PROT</name>
<protein>
    <recommendedName>
        <fullName evidence="4 9">N-(5'-phosphoribosyl)anthranilate isomerase</fullName>
        <shortName evidence="9">PRAI</shortName>
        <ecNumber evidence="3 9">5.3.1.24</ecNumber>
    </recommendedName>
</protein>
<gene>
    <name evidence="9" type="primary">trpF</name>
    <name evidence="11" type="ORF">R83534S58_LOCUS1426</name>
</gene>
<dbReference type="SUPFAM" id="SSF51366">
    <property type="entry name" value="Ribulose-phoshate binding barrel"/>
    <property type="match status" value="1"/>
</dbReference>
<dbReference type="InterPro" id="IPR044643">
    <property type="entry name" value="TrpF_fam"/>
</dbReference>
<dbReference type="InterPro" id="IPR013785">
    <property type="entry name" value="Aldolase_TIM"/>
</dbReference>
<dbReference type="EMBL" id="CAMXCH010000003">
    <property type="protein sequence ID" value="CAI3946096.1"/>
    <property type="molecule type" value="Genomic_DNA"/>
</dbReference>